<sequence length="155" mass="17374">MSGSGGPASRESGPRAGSFGLRSSCRLRSWGKLYIAVAVDEVVETRSQRKAGYHREQVWQRTSAIKWVILGFCWEQSRWEVGRRRQQVVGSTLRREEMGSTMAVDVEDVMAKEIKEYNAKGRGEGKEGNADRELEAVVIGDLEGFEERARNVASH</sequence>
<dbReference type="AlphaFoldDB" id="A0A426ZTX2"/>
<accession>A0A426ZTX2</accession>
<comment type="caution">
    <text evidence="1">The sequence shown here is derived from an EMBL/GenBank/DDBJ whole genome shotgun (WGS) entry which is preliminary data.</text>
</comment>
<name>A0A426ZTX2_ENSVE</name>
<reference evidence="1 2" key="1">
    <citation type="journal article" date="2014" name="Agronomy (Basel)">
        <title>A Draft Genome Sequence for Ensete ventricosum, the Drought-Tolerant Tree Against Hunger.</title>
        <authorList>
            <person name="Harrison J."/>
            <person name="Moore K.A."/>
            <person name="Paszkiewicz K."/>
            <person name="Jones T."/>
            <person name="Grant M."/>
            <person name="Ambacheew D."/>
            <person name="Muzemil S."/>
            <person name="Studholme D.J."/>
        </authorList>
    </citation>
    <scope>NUCLEOTIDE SEQUENCE [LARGE SCALE GENOMIC DNA]</scope>
</reference>
<evidence type="ECO:0000313" key="1">
    <source>
        <dbReference type="EMBL" id="RRT67476.1"/>
    </source>
</evidence>
<organism evidence="1 2">
    <name type="scientific">Ensete ventricosum</name>
    <name type="common">Abyssinian banana</name>
    <name type="synonym">Musa ensete</name>
    <dbReference type="NCBI Taxonomy" id="4639"/>
    <lineage>
        <taxon>Eukaryota</taxon>
        <taxon>Viridiplantae</taxon>
        <taxon>Streptophyta</taxon>
        <taxon>Embryophyta</taxon>
        <taxon>Tracheophyta</taxon>
        <taxon>Spermatophyta</taxon>
        <taxon>Magnoliopsida</taxon>
        <taxon>Liliopsida</taxon>
        <taxon>Zingiberales</taxon>
        <taxon>Musaceae</taxon>
        <taxon>Ensete</taxon>
    </lineage>
</organism>
<proteinExistence type="predicted"/>
<gene>
    <name evidence="1" type="ORF">B296_00014591</name>
</gene>
<protein>
    <submittedName>
        <fullName evidence="1">Uncharacterized protein</fullName>
    </submittedName>
</protein>
<evidence type="ECO:0000313" key="2">
    <source>
        <dbReference type="Proteomes" id="UP000287651"/>
    </source>
</evidence>
<dbReference type="Proteomes" id="UP000287651">
    <property type="component" value="Unassembled WGS sequence"/>
</dbReference>
<dbReference type="EMBL" id="AMZH03005035">
    <property type="protein sequence ID" value="RRT67476.1"/>
    <property type="molecule type" value="Genomic_DNA"/>
</dbReference>